<gene>
    <name evidence="2" type="ORF">GAK29_01681</name>
</gene>
<protein>
    <submittedName>
        <fullName evidence="2">Uncharacterized protein</fullName>
    </submittedName>
</protein>
<feature type="chain" id="PRO_5032878840" evidence="1">
    <location>
        <begin position="18"/>
        <end position="110"/>
    </location>
</feature>
<organism evidence="2 3">
    <name type="scientific">Acinetobacter bereziniae</name>
    <name type="common">Acinetobacter genomosp. 10</name>
    <dbReference type="NCBI Taxonomy" id="106648"/>
    <lineage>
        <taxon>Bacteria</taxon>
        <taxon>Pseudomonadati</taxon>
        <taxon>Pseudomonadota</taxon>
        <taxon>Gammaproteobacteria</taxon>
        <taxon>Moraxellales</taxon>
        <taxon>Moraxellaceae</taxon>
        <taxon>Acinetobacter</taxon>
    </lineage>
</organism>
<evidence type="ECO:0000256" key="1">
    <source>
        <dbReference type="SAM" id="SignalP"/>
    </source>
</evidence>
<keyword evidence="1" id="KW-0732">Signal</keyword>
<dbReference type="AlphaFoldDB" id="A0A833PGB3"/>
<dbReference type="Proteomes" id="UP000490535">
    <property type="component" value="Unassembled WGS sequence"/>
</dbReference>
<proteinExistence type="predicted"/>
<comment type="caution">
    <text evidence="2">The sequence shown here is derived from an EMBL/GenBank/DDBJ whole genome shotgun (WGS) entry which is preliminary data.</text>
</comment>
<evidence type="ECO:0000313" key="3">
    <source>
        <dbReference type="Proteomes" id="UP000490535"/>
    </source>
</evidence>
<accession>A0A833PGB3</accession>
<sequence>MKIIIFLLMLIPAFAHANYCENIAQFHVLSAFWKIDGVPKEVALERVKGLEVLYSDLDSGKNQTKEFTEMVEDTYKNDYFKINDQDISGYTSNMTYGYATILATCLAEHP</sequence>
<feature type="signal peptide" evidence="1">
    <location>
        <begin position="1"/>
        <end position="17"/>
    </location>
</feature>
<reference evidence="3" key="1">
    <citation type="journal article" date="2020" name="MBio">
        <title>Horizontal gene transfer to a defensive symbiont with a reduced genome amongst a multipartite beetle microbiome.</title>
        <authorList>
            <person name="Waterworth S.C."/>
            <person name="Florez L.V."/>
            <person name="Rees E.R."/>
            <person name="Hertweck C."/>
            <person name="Kaltenpoth M."/>
            <person name="Kwan J.C."/>
        </authorList>
    </citation>
    <scope>NUCLEOTIDE SEQUENCE [LARGE SCALE GENOMIC DNA]</scope>
</reference>
<evidence type="ECO:0000313" key="2">
    <source>
        <dbReference type="EMBL" id="KAF1025819.1"/>
    </source>
</evidence>
<name>A0A833PGB3_ACIBZ</name>
<dbReference type="EMBL" id="WNDP01000033">
    <property type="protein sequence ID" value="KAF1025819.1"/>
    <property type="molecule type" value="Genomic_DNA"/>
</dbReference>